<dbReference type="AlphaFoldDB" id="A0A7I7SJ48"/>
<evidence type="ECO:0008006" key="3">
    <source>
        <dbReference type="Google" id="ProtNLM"/>
    </source>
</evidence>
<proteinExistence type="predicted"/>
<sequence>MPFCKVGAVTAETCGEIKRIEGDVVEASVYSMEGDSGSPGFVKSPDGTVSAVGILMSAPDGDDYTTYFTLIQPLLGQWGFRILPRRTVRPAGRRPPPGPSGPGC</sequence>
<evidence type="ECO:0000313" key="2">
    <source>
        <dbReference type="Proteomes" id="UP000466445"/>
    </source>
</evidence>
<keyword evidence="2" id="KW-1185">Reference proteome</keyword>
<dbReference type="Gene3D" id="2.40.10.10">
    <property type="entry name" value="Trypsin-like serine proteases"/>
    <property type="match status" value="1"/>
</dbReference>
<accession>A0A7I7SJ48</accession>
<dbReference type="InterPro" id="IPR009003">
    <property type="entry name" value="Peptidase_S1_PA"/>
</dbReference>
<dbReference type="KEGG" id="msar:MSAR_01300"/>
<organism evidence="1 2">
    <name type="scientific">Mycolicibacterium sarraceniae</name>
    <dbReference type="NCBI Taxonomy" id="1534348"/>
    <lineage>
        <taxon>Bacteria</taxon>
        <taxon>Bacillati</taxon>
        <taxon>Actinomycetota</taxon>
        <taxon>Actinomycetes</taxon>
        <taxon>Mycobacteriales</taxon>
        <taxon>Mycobacteriaceae</taxon>
        <taxon>Mycolicibacterium</taxon>
    </lineage>
</organism>
<name>A0A7I7SJ48_9MYCO</name>
<reference evidence="1 2" key="1">
    <citation type="journal article" date="2019" name="Emerg. Microbes Infect.">
        <title>Comprehensive subspecies identification of 175 nontuberculous mycobacteria species based on 7547 genomic profiles.</title>
        <authorList>
            <person name="Matsumoto Y."/>
            <person name="Kinjo T."/>
            <person name="Motooka D."/>
            <person name="Nabeya D."/>
            <person name="Jung N."/>
            <person name="Uechi K."/>
            <person name="Horii T."/>
            <person name="Iida T."/>
            <person name="Fujita J."/>
            <person name="Nakamura S."/>
        </authorList>
    </citation>
    <scope>NUCLEOTIDE SEQUENCE [LARGE SCALE GENOMIC DNA]</scope>
    <source>
        <strain evidence="1 2">JCM 30395</strain>
    </source>
</reference>
<dbReference type="EMBL" id="AP022595">
    <property type="protein sequence ID" value="BBY56994.1"/>
    <property type="molecule type" value="Genomic_DNA"/>
</dbReference>
<dbReference type="SUPFAM" id="SSF50494">
    <property type="entry name" value="Trypsin-like serine proteases"/>
    <property type="match status" value="1"/>
</dbReference>
<gene>
    <name evidence="1" type="ORF">MSAR_01300</name>
</gene>
<dbReference type="Proteomes" id="UP000466445">
    <property type="component" value="Chromosome"/>
</dbReference>
<evidence type="ECO:0000313" key="1">
    <source>
        <dbReference type="EMBL" id="BBY56994.1"/>
    </source>
</evidence>
<dbReference type="InterPro" id="IPR043504">
    <property type="entry name" value="Peptidase_S1_PA_chymotrypsin"/>
</dbReference>
<protein>
    <recommendedName>
        <fullName evidence="3">Serine protease</fullName>
    </recommendedName>
</protein>